<dbReference type="PRINTS" id="PR00038">
    <property type="entry name" value="HTHLUXR"/>
</dbReference>
<protein>
    <submittedName>
        <fullName evidence="2">DNA-binding response regulator, NarL/FixJ family, contains REC and HTH domains</fullName>
    </submittedName>
</protein>
<name>A0A1G6VU30_9ACTN</name>
<dbReference type="InterPro" id="IPR016032">
    <property type="entry name" value="Sig_transdc_resp-reg_C-effctor"/>
</dbReference>
<dbReference type="PROSITE" id="PS00622">
    <property type="entry name" value="HTH_LUXR_1"/>
    <property type="match status" value="1"/>
</dbReference>
<dbReference type="Proteomes" id="UP000199034">
    <property type="component" value="Unassembled WGS sequence"/>
</dbReference>
<dbReference type="Pfam" id="PF00196">
    <property type="entry name" value="GerE"/>
    <property type="match status" value="1"/>
</dbReference>
<sequence>MSPSSPGRRPARLVVVEDHALLGESIELALTASGYAVAHLAPGPPPLADTISAVTRLRPDIALVDIDPGRYGDGLRLVAPLSRNRITVVAMTSSPVRDRWGEAVRYGAAKVLSRARPLADVLTTVHRILADLPVMSEEERTRLVELGRRRQLEQRDVRARLESLTTREAEVLGELIEGRPVREIATGWGVSESTVRTQVKAILTKLDVSSQVGAVGRAHEVGWRPPPR</sequence>
<dbReference type="PANTHER" id="PTHR43214">
    <property type="entry name" value="TWO-COMPONENT RESPONSE REGULATOR"/>
    <property type="match status" value="1"/>
</dbReference>
<dbReference type="SUPFAM" id="SSF46894">
    <property type="entry name" value="C-terminal effector domain of the bipartite response regulators"/>
    <property type="match status" value="1"/>
</dbReference>
<dbReference type="CDD" id="cd06170">
    <property type="entry name" value="LuxR_C_like"/>
    <property type="match status" value="1"/>
</dbReference>
<dbReference type="EMBL" id="FMZM01000009">
    <property type="protein sequence ID" value="SDD57068.1"/>
    <property type="molecule type" value="Genomic_DNA"/>
</dbReference>
<proteinExistence type="predicted"/>
<gene>
    <name evidence="2" type="ORF">SAMN05421872_10952</name>
</gene>
<dbReference type="InterPro" id="IPR036388">
    <property type="entry name" value="WH-like_DNA-bd_sf"/>
</dbReference>
<dbReference type="GO" id="GO:0000160">
    <property type="term" value="P:phosphorelay signal transduction system"/>
    <property type="evidence" value="ECO:0007669"/>
    <property type="project" value="InterPro"/>
</dbReference>
<evidence type="ECO:0000313" key="3">
    <source>
        <dbReference type="Proteomes" id="UP000199034"/>
    </source>
</evidence>
<keyword evidence="1 2" id="KW-0238">DNA-binding</keyword>
<evidence type="ECO:0000256" key="1">
    <source>
        <dbReference type="ARBA" id="ARBA00023125"/>
    </source>
</evidence>
<dbReference type="InterPro" id="IPR011006">
    <property type="entry name" value="CheY-like_superfamily"/>
</dbReference>
<accession>A0A1G6VU30</accession>
<dbReference type="PROSITE" id="PS50043">
    <property type="entry name" value="HTH_LUXR_2"/>
    <property type="match status" value="1"/>
</dbReference>
<evidence type="ECO:0000313" key="2">
    <source>
        <dbReference type="EMBL" id="SDD57068.1"/>
    </source>
</evidence>
<dbReference type="STRING" id="1045774.SAMN05421872_10952"/>
<dbReference type="SMART" id="SM00421">
    <property type="entry name" value="HTH_LUXR"/>
    <property type="match status" value="1"/>
</dbReference>
<keyword evidence="3" id="KW-1185">Reference proteome</keyword>
<dbReference type="InterPro" id="IPR000792">
    <property type="entry name" value="Tscrpt_reg_LuxR_C"/>
</dbReference>
<dbReference type="InterPro" id="IPR001789">
    <property type="entry name" value="Sig_transdc_resp-reg_receiver"/>
</dbReference>
<dbReference type="GO" id="GO:0003677">
    <property type="term" value="F:DNA binding"/>
    <property type="evidence" value="ECO:0007669"/>
    <property type="project" value="UniProtKB-KW"/>
</dbReference>
<organism evidence="2 3">
    <name type="scientific">Nocardioides lianchengensis</name>
    <dbReference type="NCBI Taxonomy" id="1045774"/>
    <lineage>
        <taxon>Bacteria</taxon>
        <taxon>Bacillati</taxon>
        <taxon>Actinomycetota</taxon>
        <taxon>Actinomycetes</taxon>
        <taxon>Propionibacteriales</taxon>
        <taxon>Nocardioidaceae</taxon>
        <taxon>Nocardioides</taxon>
    </lineage>
</organism>
<reference evidence="2 3" key="1">
    <citation type="submission" date="2016-10" db="EMBL/GenBank/DDBJ databases">
        <authorList>
            <person name="de Groot N.N."/>
        </authorList>
    </citation>
    <scope>NUCLEOTIDE SEQUENCE [LARGE SCALE GENOMIC DNA]</scope>
    <source>
        <strain evidence="2 3">CGMCC 4.6858</strain>
    </source>
</reference>
<dbReference type="InterPro" id="IPR039420">
    <property type="entry name" value="WalR-like"/>
</dbReference>
<dbReference type="Gene3D" id="3.40.50.2300">
    <property type="match status" value="1"/>
</dbReference>
<dbReference type="PROSITE" id="PS50110">
    <property type="entry name" value="RESPONSE_REGULATORY"/>
    <property type="match status" value="1"/>
</dbReference>
<dbReference type="GO" id="GO:0006355">
    <property type="term" value="P:regulation of DNA-templated transcription"/>
    <property type="evidence" value="ECO:0007669"/>
    <property type="project" value="InterPro"/>
</dbReference>
<dbReference type="SUPFAM" id="SSF52172">
    <property type="entry name" value="CheY-like"/>
    <property type="match status" value="1"/>
</dbReference>
<dbReference type="SMART" id="SM00448">
    <property type="entry name" value="REC"/>
    <property type="match status" value="1"/>
</dbReference>
<dbReference type="RefSeq" id="WP_170867104.1">
    <property type="nucleotide sequence ID" value="NZ_FMZM01000009.1"/>
</dbReference>
<dbReference type="AlphaFoldDB" id="A0A1G6VU30"/>
<dbReference type="Gene3D" id="1.10.10.10">
    <property type="entry name" value="Winged helix-like DNA-binding domain superfamily/Winged helix DNA-binding domain"/>
    <property type="match status" value="1"/>
</dbReference>